<dbReference type="Proteomes" id="UP000789860">
    <property type="component" value="Unassembled WGS sequence"/>
</dbReference>
<sequence>MSRINSKDKRRVSNVRKRAHAENNSTTTSEQEETQLNAKSSNNPSYVWHHFTVLEDKVYAQCQICDRKGKSVKYVFHGTTSNMIYHLENEHGITKKNPTGNVEDGNIEDFFEVAHGKAARKKQPIIEIAMLTWMIDDCQPLYLLRSQSFKSFMEVALPEFKVPSDDKVRRMIINAYTQSTRQLTELLQDTYSVSITTDLWSSRNDEPYIGVTAGWIDSKDWSLKEALLACEKINGKHTGENIKNALEKVIERFQLKRKLIAATTDNGKNVVKAIRLMKTSHVPCAAHTLHLSVTKGLNATGAFKKRVTNLILFFNGSPKNTENLRDAQCKLNYQKVYEVLLDVRTRWNSTYIAWKRLLELKNAILYLVTILKISSEKDDKDDADYLEQINLTELEWR</sequence>
<evidence type="ECO:0000313" key="2">
    <source>
        <dbReference type="Proteomes" id="UP000789860"/>
    </source>
</evidence>
<protein>
    <submittedName>
        <fullName evidence="1">6182_t:CDS:1</fullName>
    </submittedName>
</protein>
<reference evidence="1" key="1">
    <citation type="submission" date="2021-06" db="EMBL/GenBank/DDBJ databases">
        <authorList>
            <person name="Kallberg Y."/>
            <person name="Tangrot J."/>
            <person name="Rosling A."/>
        </authorList>
    </citation>
    <scope>NUCLEOTIDE SEQUENCE</scope>
    <source>
        <strain evidence="1">AU212A</strain>
    </source>
</reference>
<keyword evidence="2" id="KW-1185">Reference proteome</keyword>
<gene>
    <name evidence="1" type="ORF">SCALOS_LOCUS2906</name>
</gene>
<name>A0ACA9KV01_9GLOM</name>
<comment type="caution">
    <text evidence="1">The sequence shown here is derived from an EMBL/GenBank/DDBJ whole genome shotgun (WGS) entry which is preliminary data.</text>
</comment>
<dbReference type="EMBL" id="CAJVPM010002818">
    <property type="protein sequence ID" value="CAG8493031.1"/>
    <property type="molecule type" value="Genomic_DNA"/>
</dbReference>
<organism evidence="1 2">
    <name type="scientific">Scutellospora calospora</name>
    <dbReference type="NCBI Taxonomy" id="85575"/>
    <lineage>
        <taxon>Eukaryota</taxon>
        <taxon>Fungi</taxon>
        <taxon>Fungi incertae sedis</taxon>
        <taxon>Mucoromycota</taxon>
        <taxon>Glomeromycotina</taxon>
        <taxon>Glomeromycetes</taxon>
        <taxon>Diversisporales</taxon>
        <taxon>Gigasporaceae</taxon>
        <taxon>Scutellospora</taxon>
    </lineage>
</organism>
<accession>A0ACA9KV01</accession>
<proteinExistence type="predicted"/>
<evidence type="ECO:0000313" key="1">
    <source>
        <dbReference type="EMBL" id="CAG8493031.1"/>
    </source>
</evidence>